<organism evidence="1 2">
    <name type="scientific">Flemingia macrophylla</name>
    <dbReference type="NCBI Taxonomy" id="520843"/>
    <lineage>
        <taxon>Eukaryota</taxon>
        <taxon>Viridiplantae</taxon>
        <taxon>Streptophyta</taxon>
        <taxon>Embryophyta</taxon>
        <taxon>Tracheophyta</taxon>
        <taxon>Spermatophyta</taxon>
        <taxon>Magnoliopsida</taxon>
        <taxon>eudicotyledons</taxon>
        <taxon>Gunneridae</taxon>
        <taxon>Pentapetalae</taxon>
        <taxon>rosids</taxon>
        <taxon>fabids</taxon>
        <taxon>Fabales</taxon>
        <taxon>Fabaceae</taxon>
        <taxon>Papilionoideae</taxon>
        <taxon>50 kb inversion clade</taxon>
        <taxon>NPAAA clade</taxon>
        <taxon>indigoferoid/millettioid clade</taxon>
        <taxon>Phaseoleae</taxon>
        <taxon>Flemingia</taxon>
    </lineage>
</organism>
<evidence type="ECO:0000313" key="1">
    <source>
        <dbReference type="EMBL" id="KAL2335961.1"/>
    </source>
</evidence>
<keyword evidence="2" id="KW-1185">Reference proteome</keyword>
<dbReference type="PANTHER" id="PTHR31900">
    <property type="entry name" value="F-BOX/RNI SUPERFAMILY PROTEIN-RELATED"/>
    <property type="match status" value="1"/>
</dbReference>
<name>A0ABD1MJH5_9FABA</name>
<dbReference type="AlphaFoldDB" id="A0ABD1MJH5"/>
<comment type="caution">
    <text evidence="1">The sequence shown here is derived from an EMBL/GenBank/DDBJ whole genome shotgun (WGS) entry which is preliminary data.</text>
</comment>
<gene>
    <name evidence="1" type="ORF">Fmac_010407</name>
</gene>
<protein>
    <submittedName>
        <fullName evidence="1">Uncharacterized protein</fullName>
    </submittedName>
</protein>
<dbReference type="EMBL" id="JBGMDY010000004">
    <property type="protein sequence ID" value="KAL2335961.1"/>
    <property type="molecule type" value="Genomic_DNA"/>
</dbReference>
<dbReference type="InterPro" id="IPR050232">
    <property type="entry name" value="FBL13/AtMIF1-like"/>
</dbReference>
<dbReference type="Proteomes" id="UP001603857">
    <property type="component" value="Unassembled WGS sequence"/>
</dbReference>
<evidence type="ECO:0000313" key="2">
    <source>
        <dbReference type="Proteomes" id="UP001603857"/>
    </source>
</evidence>
<sequence length="292" mass="34304">MKFYHRINIFLGLRGTQKITSFHVQCNSSHCCCSHYVEEWISEIVARRVEQVNISLRTSHRSDLNLHELFTCTTIVNLKIEGPFELSIPYIIVLPNVKSLHIKVKVCYAVKNICNLICQSQAFELFYLKYCLAELTLVRNSRYIRLINRNQLYDIDLQYDYDYISDIMRIHRWLRINKAKVYLTVHFDMGETFSHFLHGIPHVECLSLKYCSGDIHPSMLDLPLFKNIIELRLFVKKDDSLIMELPARCPKLRVLEVNNLDDRQRSLHTISVCSLFSEACRLIEVNIKGQFT</sequence>
<accession>A0ABD1MJH5</accession>
<proteinExistence type="predicted"/>
<dbReference type="PANTHER" id="PTHR31900:SF34">
    <property type="entry name" value="EMB|CAB62440.1-RELATED"/>
    <property type="match status" value="1"/>
</dbReference>
<reference evidence="1 2" key="1">
    <citation type="submission" date="2024-08" db="EMBL/GenBank/DDBJ databases">
        <title>Insights into the chromosomal genome structure of Flemingia macrophylla.</title>
        <authorList>
            <person name="Ding Y."/>
            <person name="Zhao Y."/>
            <person name="Bi W."/>
            <person name="Wu M."/>
            <person name="Zhao G."/>
            <person name="Gong Y."/>
            <person name="Li W."/>
            <person name="Zhang P."/>
        </authorList>
    </citation>
    <scope>NUCLEOTIDE SEQUENCE [LARGE SCALE GENOMIC DNA]</scope>
    <source>
        <strain evidence="1">DYQJB</strain>
        <tissue evidence="1">Leaf</tissue>
    </source>
</reference>